<dbReference type="InterPro" id="IPR023631">
    <property type="entry name" value="Amidase_dom"/>
</dbReference>
<feature type="active site" description="Charge relay system" evidence="5">
    <location>
        <position position="134"/>
    </location>
</feature>
<dbReference type="Pfam" id="PF01425">
    <property type="entry name" value="Amidase"/>
    <property type="match status" value="1"/>
</dbReference>
<evidence type="ECO:0000256" key="5">
    <source>
        <dbReference type="PIRSR" id="PIRSR001221-1"/>
    </source>
</evidence>
<keyword evidence="4" id="KW-0378">Hydrolase</keyword>
<dbReference type="EC" id="3.5.1.4" evidence="3"/>
<dbReference type="PANTHER" id="PTHR46072">
    <property type="entry name" value="AMIDASE-RELATED-RELATED"/>
    <property type="match status" value="1"/>
</dbReference>
<proteinExistence type="inferred from homology"/>
<evidence type="ECO:0000313" key="10">
    <source>
        <dbReference type="Proteomes" id="UP000800235"/>
    </source>
</evidence>
<evidence type="ECO:0000256" key="1">
    <source>
        <dbReference type="ARBA" id="ARBA00001311"/>
    </source>
</evidence>
<gene>
    <name evidence="9" type="ORF">EJ08DRAFT_685946</name>
</gene>
<feature type="compositionally biased region" description="Basic residues" evidence="7">
    <location>
        <begin position="1"/>
        <end position="13"/>
    </location>
</feature>
<feature type="active site" description="Acyl-ester intermediate" evidence="5">
    <location>
        <position position="233"/>
    </location>
</feature>
<dbReference type="Gene3D" id="3.90.1300.10">
    <property type="entry name" value="Amidase signature (AS) domain"/>
    <property type="match status" value="1"/>
</dbReference>
<dbReference type="PROSITE" id="PS00571">
    <property type="entry name" value="AMIDASES"/>
    <property type="match status" value="1"/>
</dbReference>
<evidence type="ECO:0000256" key="2">
    <source>
        <dbReference type="ARBA" id="ARBA00009199"/>
    </source>
</evidence>
<evidence type="ECO:0000259" key="8">
    <source>
        <dbReference type="Pfam" id="PF01425"/>
    </source>
</evidence>
<comment type="similarity">
    <text evidence="2">Belongs to the amidase family.</text>
</comment>
<dbReference type="InterPro" id="IPR020556">
    <property type="entry name" value="Amidase_CS"/>
</dbReference>
<name>A0A9P4U2P9_9PEZI</name>
<feature type="binding site" evidence="6">
    <location>
        <begin position="230"/>
        <end position="233"/>
    </location>
    <ligand>
        <name>substrate</name>
    </ligand>
</feature>
<evidence type="ECO:0000256" key="4">
    <source>
        <dbReference type="ARBA" id="ARBA00022801"/>
    </source>
</evidence>
<dbReference type="EMBL" id="MU007017">
    <property type="protein sequence ID" value="KAF2434167.1"/>
    <property type="molecule type" value="Genomic_DNA"/>
</dbReference>
<keyword evidence="10" id="KW-1185">Reference proteome</keyword>
<dbReference type="InterPro" id="IPR036928">
    <property type="entry name" value="AS_sf"/>
</dbReference>
<comment type="catalytic activity">
    <reaction evidence="1">
        <text>a monocarboxylic acid amide + H2O = a monocarboxylate + NH4(+)</text>
        <dbReference type="Rhea" id="RHEA:12020"/>
        <dbReference type="ChEBI" id="CHEBI:15377"/>
        <dbReference type="ChEBI" id="CHEBI:28938"/>
        <dbReference type="ChEBI" id="CHEBI:35757"/>
        <dbReference type="ChEBI" id="CHEBI:83628"/>
        <dbReference type="EC" id="3.5.1.4"/>
    </reaction>
</comment>
<protein>
    <recommendedName>
        <fullName evidence="3">amidase</fullName>
        <ecNumber evidence="3">3.5.1.4</ecNumber>
    </recommendedName>
</protein>
<dbReference type="OrthoDB" id="6428749at2759"/>
<dbReference type="Proteomes" id="UP000800235">
    <property type="component" value="Unassembled WGS sequence"/>
</dbReference>
<feature type="region of interest" description="Disordered" evidence="7">
    <location>
        <begin position="1"/>
        <end position="25"/>
    </location>
</feature>
<dbReference type="PANTHER" id="PTHR46072:SF4">
    <property type="entry name" value="AMIDASE C550.07-RELATED"/>
    <property type="match status" value="1"/>
</dbReference>
<evidence type="ECO:0000313" key="9">
    <source>
        <dbReference type="EMBL" id="KAF2434167.1"/>
    </source>
</evidence>
<accession>A0A9P4U2P9</accession>
<sequence length="551" mass="60603">MPPKKKAKTKPKRSSSWEDTAKEAQDHRDATIALVQPQVSGFIPSNLPKNTLKIPSQILTDEEMRITGLAPEDIVEAITSGDVTATQVTNAFLRRAAIAPENELLPQSALATATLLNNLKPPKGPLHGLPISVKEHIGIAGLRLHAGYISLYDNIAKEDALVLKILRRGGAIFHARTTEPQGMMQLETHSNLYGVTTNAFNSGFSAGGSSGGEGALIACGGSCLGVGSDVGGSIRVPAAAKNIFGFKPSAFRIPTMGWSSTPRGLVGISLFMKTVIDAEPWHLEPALIPMAWRPATIAPSSSNPLKLGILWHDEVVLPHPPITRALASFIESIKHIPNVQVVDFEPYKHDEAWAITSSLYFTDGGTFDRMMIDKSGEPYTPLAKWILKDNNITEDLTREELEYWLEEREEYRLEYADHWNKSGGAIWDDEMGKWAGGCDVVISPVGPGAGTKHGTARYWSYTSLWNLLDYPALAFPNGCFVDKDVDLVERRKKYFGGVDEEVAELYNPEDFHGLPVGLQMIGRRFEDEKVIAITKFLLNNRREDETKMDTS</sequence>
<feature type="binding site" evidence="6">
    <location>
        <position position="209"/>
    </location>
    <ligand>
        <name>substrate</name>
    </ligand>
</feature>
<comment type="caution">
    <text evidence="9">The sequence shown here is derived from an EMBL/GenBank/DDBJ whole genome shotgun (WGS) entry which is preliminary data.</text>
</comment>
<feature type="binding site" evidence="6">
    <location>
        <position position="183"/>
    </location>
    <ligand>
        <name>substrate</name>
    </ligand>
</feature>
<dbReference type="PIRSF" id="PIRSF001221">
    <property type="entry name" value="Amidase_fungi"/>
    <property type="match status" value="1"/>
</dbReference>
<evidence type="ECO:0000256" key="3">
    <source>
        <dbReference type="ARBA" id="ARBA00012922"/>
    </source>
</evidence>
<dbReference type="AlphaFoldDB" id="A0A9P4U2P9"/>
<organism evidence="9 10">
    <name type="scientific">Tothia fuscella</name>
    <dbReference type="NCBI Taxonomy" id="1048955"/>
    <lineage>
        <taxon>Eukaryota</taxon>
        <taxon>Fungi</taxon>
        <taxon>Dikarya</taxon>
        <taxon>Ascomycota</taxon>
        <taxon>Pezizomycotina</taxon>
        <taxon>Dothideomycetes</taxon>
        <taxon>Pleosporomycetidae</taxon>
        <taxon>Venturiales</taxon>
        <taxon>Cylindrosympodiaceae</taxon>
        <taxon>Tothia</taxon>
    </lineage>
</organism>
<dbReference type="GO" id="GO:0004040">
    <property type="term" value="F:amidase activity"/>
    <property type="evidence" value="ECO:0007669"/>
    <property type="project" value="UniProtKB-EC"/>
</dbReference>
<evidence type="ECO:0000256" key="6">
    <source>
        <dbReference type="PIRSR" id="PIRSR001221-2"/>
    </source>
</evidence>
<dbReference type="SUPFAM" id="SSF75304">
    <property type="entry name" value="Amidase signature (AS) enzymes"/>
    <property type="match status" value="1"/>
</dbReference>
<feature type="compositionally biased region" description="Basic and acidic residues" evidence="7">
    <location>
        <begin position="15"/>
        <end position="25"/>
    </location>
</feature>
<feature type="active site" description="Charge relay system" evidence="5">
    <location>
        <position position="209"/>
    </location>
</feature>
<reference evidence="9" key="1">
    <citation type="journal article" date="2020" name="Stud. Mycol.">
        <title>101 Dothideomycetes genomes: a test case for predicting lifestyles and emergence of pathogens.</title>
        <authorList>
            <person name="Haridas S."/>
            <person name="Albert R."/>
            <person name="Binder M."/>
            <person name="Bloem J."/>
            <person name="Labutti K."/>
            <person name="Salamov A."/>
            <person name="Andreopoulos B."/>
            <person name="Baker S."/>
            <person name="Barry K."/>
            <person name="Bills G."/>
            <person name="Bluhm B."/>
            <person name="Cannon C."/>
            <person name="Castanera R."/>
            <person name="Culley D."/>
            <person name="Daum C."/>
            <person name="Ezra D."/>
            <person name="Gonzalez J."/>
            <person name="Henrissat B."/>
            <person name="Kuo A."/>
            <person name="Liang C."/>
            <person name="Lipzen A."/>
            <person name="Lutzoni F."/>
            <person name="Magnuson J."/>
            <person name="Mondo S."/>
            <person name="Nolan M."/>
            <person name="Ohm R."/>
            <person name="Pangilinan J."/>
            <person name="Park H.-J."/>
            <person name="Ramirez L."/>
            <person name="Alfaro M."/>
            <person name="Sun H."/>
            <person name="Tritt A."/>
            <person name="Yoshinaga Y."/>
            <person name="Zwiers L.-H."/>
            <person name="Turgeon B."/>
            <person name="Goodwin S."/>
            <person name="Spatafora J."/>
            <person name="Crous P."/>
            <person name="Grigoriev I."/>
        </authorList>
    </citation>
    <scope>NUCLEOTIDE SEQUENCE</scope>
    <source>
        <strain evidence="9">CBS 130266</strain>
    </source>
</reference>
<evidence type="ECO:0000256" key="7">
    <source>
        <dbReference type="SAM" id="MobiDB-lite"/>
    </source>
</evidence>
<feature type="domain" description="Amidase" evidence="8">
    <location>
        <begin position="88"/>
        <end position="530"/>
    </location>
</feature>